<name>A0ACB7SNB3_HYAAI</name>
<organism evidence="1 2">
    <name type="scientific">Hyalomma asiaticum</name>
    <name type="common">Tick</name>
    <dbReference type="NCBI Taxonomy" id="266040"/>
    <lineage>
        <taxon>Eukaryota</taxon>
        <taxon>Metazoa</taxon>
        <taxon>Ecdysozoa</taxon>
        <taxon>Arthropoda</taxon>
        <taxon>Chelicerata</taxon>
        <taxon>Arachnida</taxon>
        <taxon>Acari</taxon>
        <taxon>Parasitiformes</taxon>
        <taxon>Ixodida</taxon>
        <taxon>Ixodoidea</taxon>
        <taxon>Ixodidae</taxon>
        <taxon>Hyalomminae</taxon>
        <taxon>Hyalomma</taxon>
    </lineage>
</organism>
<protein>
    <submittedName>
        <fullName evidence="1">Uncharacterized protein</fullName>
    </submittedName>
</protein>
<proteinExistence type="predicted"/>
<gene>
    <name evidence="1" type="ORF">HPB50_020613</name>
</gene>
<dbReference type="EMBL" id="CM023483">
    <property type="protein sequence ID" value="KAH6936692.1"/>
    <property type="molecule type" value="Genomic_DNA"/>
</dbReference>
<comment type="caution">
    <text evidence="1">The sequence shown here is derived from an EMBL/GenBank/DDBJ whole genome shotgun (WGS) entry which is preliminary data.</text>
</comment>
<evidence type="ECO:0000313" key="2">
    <source>
        <dbReference type="Proteomes" id="UP000821845"/>
    </source>
</evidence>
<reference evidence="1" key="1">
    <citation type="submission" date="2020-05" db="EMBL/GenBank/DDBJ databases">
        <title>Large-scale comparative analyses of tick genomes elucidate their genetic diversity and vector capacities.</title>
        <authorList>
            <person name="Jia N."/>
            <person name="Wang J."/>
            <person name="Shi W."/>
            <person name="Du L."/>
            <person name="Sun Y."/>
            <person name="Zhan W."/>
            <person name="Jiang J."/>
            <person name="Wang Q."/>
            <person name="Zhang B."/>
            <person name="Ji P."/>
            <person name="Sakyi L.B."/>
            <person name="Cui X."/>
            <person name="Yuan T."/>
            <person name="Jiang B."/>
            <person name="Yang W."/>
            <person name="Lam T.T.-Y."/>
            <person name="Chang Q."/>
            <person name="Ding S."/>
            <person name="Wang X."/>
            <person name="Zhu J."/>
            <person name="Ruan X."/>
            <person name="Zhao L."/>
            <person name="Wei J."/>
            <person name="Que T."/>
            <person name="Du C."/>
            <person name="Cheng J."/>
            <person name="Dai P."/>
            <person name="Han X."/>
            <person name="Huang E."/>
            <person name="Gao Y."/>
            <person name="Liu J."/>
            <person name="Shao H."/>
            <person name="Ye R."/>
            <person name="Li L."/>
            <person name="Wei W."/>
            <person name="Wang X."/>
            <person name="Wang C."/>
            <person name="Yang T."/>
            <person name="Huo Q."/>
            <person name="Li W."/>
            <person name="Guo W."/>
            <person name="Chen H."/>
            <person name="Zhou L."/>
            <person name="Ni X."/>
            <person name="Tian J."/>
            <person name="Zhou Y."/>
            <person name="Sheng Y."/>
            <person name="Liu T."/>
            <person name="Pan Y."/>
            <person name="Xia L."/>
            <person name="Li J."/>
            <person name="Zhao F."/>
            <person name="Cao W."/>
        </authorList>
    </citation>
    <scope>NUCLEOTIDE SEQUENCE</scope>
    <source>
        <strain evidence="1">Hyas-2018</strain>
    </source>
</reference>
<evidence type="ECO:0000313" key="1">
    <source>
        <dbReference type="EMBL" id="KAH6936692.1"/>
    </source>
</evidence>
<dbReference type="Proteomes" id="UP000821845">
    <property type="component" value="Chromosome 3"/>
</dbReference>
<accession>A0ACB7SNB3</accession>
<sequence>MCRSTPAALPFLVLLLPLLREASCSSSVANKPHRRSLSCFQCSWLAEQVVDKTREVELAMRWKKTYQRSEDAIDYPFKEPLLGVETFSEMPTRSQLATHCDNCSKPDGMCARWTFYGNTGM</sequence>
<keyword evidence="2" id="KW-1185">Reference proteome</keyword>